<dbReference type="PROSITE" id="PS51318">
    <property type="entry name" value="TAT"/>
    <property type="match status" value="1"/>
</dbReference>
<dbReference type="PANTHER" id="PTHR43270">
    <property type="entry name" value="BETA-ALA-HIS DIPEPTIDASE"/>
    <property type="match status" value="1"/>
</dbReference>
<dbReference type="AlphaFoldDB" id="A0A238YM62"/>
<evidence type="ECO:0000256" key="1">
    <source>
        <dbReference type="ARBA" id="ARBA00022670"/>
    </source>
</evidence>
<organism evidence="5 6">
    <name type="scientific">Actinomadura mexicana</name>
    <dbReference type="NCBI Taxonomy" id="134959"/>
    <lineage>
        <taxon>Bacteria</taxon>
        <taxon>Bacillati</taxon>
        <taxon>Actinomycetota</taxon>
        <taxon>Actinomycetes</taxon>
        <taxon>Streptosporangiales</taxon>
        <taxon>Thermomonosporaceae</taxon>
        <taxon>Actinomadura</taxon>
    </lineage>
</organism>
<name>A0A238YM62_9ACTN</name>
<keyword evidence="6" id="KW-1185">Reference proteome</keyword>
<gene>
    <name evidence="5" type="ORF">SAMN06265355_10632</name>
</gene>
<dbReference type="Proteomes" id="UP000198420">
    <property type="component" value="Unassembled WGS sequence"/>
</dbReference>
<dbReference type="InterPro" id="IPR002933">
    <property type="entry name" value="Peptidase_M20"/>
</dbReference>
<feature type="compositionally biased region" description="Polar residues" evidence="4">
    <location>
        <begin position="174"/>
        <end position="183"/>
    </location>
</feature>
<dbReference type="GO" id="GO:0008233">
    <property type="term" value="F:peptidase activity"/>
    <property type="evidence" value="ECO:0007669"/>
    <property type="project" value="UniProtKB-KW"/>
</dbReference>
<evidence type="ECO:0000313" key="6">
    <source>
        <dbReference type="Proteomes" id="UP000198420"/>
    </source>
</evidence>
<evidence type="ECO:0000256" key="3">
    <source>
        <dbReference type="ARBA" id="ARBA00022801"/>
    </source>
</evidence>
<dbReference type="GO" id="GO:0005829">
    <property type="term" value="C:cytosol"/>
    <property type="evidence" value="ECO:0007669"/>
    <property type="project" value="TreeGrafter"/>
</dbReference>
<dbReference type="Gene3D" id="3.40.630.10">
    <property type="entry name" value="Zn peptidases"/>
    <property type="match status" value="1"/>
</dbReference>
<evidence type="ECO:0000256" key="2">
    <source>
        <dbReference type="ARBA" id="ARBA00022723"/>
    </source>
</evidence>
<feature type="region of interest" description="Disordered" evidence="4">
    <location>
        <begin position="163"/>
        <end position="183"/>
    </location>
</feature>
<evidence type="ECO:0000313" key="5">
    <source>
        <dbReference type="EMBL" id="SNR71703.1"/>
    </source>
</evidence>
<dbReference type="EMBL" id="FZNP01000006">
    <property type="protein sequence ID" value="SNR71703.1"/>
    <property type="molecule type" value="Genomic_DNA"/>
</dbReference>
<sequence length="183" mass="18821">MPDSPPAVTRRAFLHRTGAGAVLLAGGVLAGGTAAAAPAGRSALARPGRGPATADLDPQALLKKMLSFDTQNFGEGGVTRPYAEMLKAVWDSAGVPAQIIPTPKKDNVHLIARIEGTTAAPPLLLLGHSDVVPVERDKWSVDPFAGIVRDGEIYGRGALDMKGASAAPTRGCTRPSSAPRTPS</sequence>
<proteinExistence type="predicted"/>
<keyword evidence="1" id="KW-0645">Protease</keyword>
<evidence type="ECO:0000256" key="4">
    <source>
        <dbReference type="SAM" id="MobiDB-lite"/>
    </source>
</evidence>
<keyword evidence="2" id="KW-0479">Metal-binding</keyword>
<keyword evidence="3" id="KW-0378">Hydrolase</keyword>
<dbReference type="GO" id="GO:0009089">
    <property type="term" value="P:lysine biosynthetic process via diaminopimelate"/>
    <property type="evidence" value="ECO:0007669"/>
    <property type="project" value="TreeGrafter"/>
</dbReference>
<dbReference type="InterPro" id="IPR006311">
    <property type="entry name" value="TAT_signal"/>
</dbReference>
<dbReference type="GO" id="GO:0009014">
    <property type="term" value="F:succinyl-diaminopimelate desuccinylase activity"/>
    <property type="evidence" value="ECO:0007669"/>
    <property type="project" value="TreeGrafter"/>
</dbReference>
<dbReference type="Pfam" id="PF01546">
    <property type="entry name" value="Peptidase_M20"/>
    <property type="match status" value="1"/>
</dbReference>
<dbReference type="PROSITE" id="PS00758">
    <property type="entry name" value="ARGE_DAPE_CPG2_1"/>
    <property type="match status" value="1"/>
</dbReference>
<dbReference type="PANTHER" id="PTHR43270:SF8">
    <property type="entry name" value="DI- AND TRIPEPTIDASE DUG2-RELATED"/>
    <property type="match status" value="1"/>
</dbReference>
<dbReference type="GO" id="GO:0046872">
    <property type="term" value="F:metal ion binding"/>
    <property type="evidence" value="ECO:0007669"/>
    <property type="project" value="UniProtKB-KW"/>
</dbReference>
<dbReference type="GO" id="GO:0006508">
    <property type="term" value="P:proteolysis"/>
    <property type="evidence" value="ECO:0007669"/>
    <property type="project" value="UniProtKB-KW"/>
</dbReference>
<dbReference type="InterPro" id="IPR051458">
    <property type="entry name" value="Cyt/Met_Dipeptidase"/>
</dbReference>
<reference evidence="6" key="1">
    <citation type="submission" date="2017-06" db="EMBL/GenBank/DDBJ databases">
        <authorList>
            <person name="Varghese N."/>
            <person name="Submissions S."/>
        </authorList>
    </citation>
    <scope>NUCLEOTIDE SEQUENCE [LARGE SCALE GENOMIC DNA]</scope>
    <source>
        <strain evidence="6">DSM 44485</strain>
    </source>
</reference>
<dbReference type="InterPro" id="IPR001261">
    <property type="entry name" value="ArgE/DapE_CS"/>
</dbReference>
<dbReference type="SUPFAM" id="SSF53187">
    <property type="entry name" value="Zn-dependent exopeptidases"/>
    <property type="match status" value="1"/>
</dbReference>
<dbReference type="RefSeq" id="WP_218826128.1">
    <property type="nucleotide sequence ID" value="NZ_FZNP01000006.1"/>
</dbReference>
<protein>
    <submittedName>
        <fullName evidence="5">Peptidase family M20/M25/M40</fullName>
    </submittedName>
</protein>
<accession>A0A238YM62</accession>